<comment type="function">
    <text evidence="5">An accessory protein needed during the final step in the assembly of 30S ribosomal subunit, possibly for assembly of the head region. Essential for efficient processing of 16S rRNA. May be needed both before and after RbfA during the maturation of 16S rRNA. It has affinity for free ribosomal 30S subunits but not for 70S ribosomes.</text>
</comment>
<dbReference type="Proteomes" id="UP000321514">
    <property type="component" value="Unassembled WGS sequence"/>
</dbReference>
<dbReference type="GO" id="GO:0043022">
    <property type="term" value="F:ribosome binding"/>
    <property type="evidence" value="ECO:0007669"/>
    <property type="project" value="InterPro"/>
</dbReference>
<dbReference type="GO" id="GO:0005840">
    <property type="term" value="C:ribosome"/>
    <property type="evidence" value="ECO:0007669"/>
    <property type="project" value="InterPro"/>
</dbReference>
<dbReference type="InterPro" id="IPR056792">
    <property type="entry name" value="PRC_RimM"/>
</dbReference>
<accession>A0A511T8L9</accession>
<dbReference type="GO" id="GO:0005737">
    <property type="term" value="C:cytoplasm"/>
    <property type="evidence" value="ECO:0007669"/>
    <property type="project" value="UniProtKB-SubCell"/>
</dbReference>
<evidence type="ECO:0000313" key="9">
    <source>
        <dbReference type="EMBL" id="SET80852.1"/>
    </source>
</evidence>
<dbReference type="GO" id="GO:0042274">
    <property type="term" value="P:ribosomal small subunit biogenesis"/>
    <property type="evidence" value="ECO:0007669"/>
    <property type="project" value="UniProtKB-UniRule"/>
</dbReference>
<dbReference type="InterPro" id="IPR011033">
    <property type="entry name" value="PRC_barrel-like_sf"/>
</dbReference>
<evidence type="ECO:0000313" key="8">
    <source>
        <dbReference type="EMBL" id="GEN10514.1"/>
    </source>
</evidence>
<dbReference type="Pfam" id="PF24986">
    <property type="entry name" value="PRC_RimM"/>
    <property type="match status" value="1"/>
</dbReference>
<comment type="caution">
    <text evidence="8">The sequence shown here is derived from an EMBL/GenBank/DDBJ whole genome shotgun (WGS) entry which is preliminary data.</text>
</comment>
<proteinExistence type="inferred from homology"/>
<keyword evidence="1 5" id="KW-0963">Cytoplasm</keyword>
<dbReference type="OrthoDB" id="5381335at2"/>
<dbReference type="STRING" id="1334629.MFUL124B02_23665"/>
<dbReference type="SUPFAM" id="SSF50346">
    <property type="entry name" value="PRC-barrel domain"/>
    <property type="match status" value="1"/>
</dbReference>
<organism evidence="8 11">
    <name type="scientific">Myxococcus fulvus</name>
    <dbReference type="NCBI Taxonomy" id="33"/>
    <lineage>
        <taxon>Bacteria</taxon>
        <taxon>Pseudomonadati</taxon>
        <taxon>Myxococcota</taxon>
        <taxon>Myxococcia</taxon>
        <taxon>Myxococcales</taxon>
        <taxon>Cystobacterineae</taxon>
        <taxon>Myxococcaceae</taxon>
        <taxon>Myxococcus</taxon>
    </lineage>
</organism>
<keyword evidence="2 5" id="KW-0690">Ribosome biogenesis</keyword>
<feature type="domain" description="RimM N-terminal" evidence="6">
    <location>
        <begin position="9"/>
        <end position="90"/>
    </location>
</feature>
<reference evidence="8 11" key="2">
    <citation type="submission" date="2019-07" db="EMBL/GenBank/DDBJ databases">
        <title>Whole genome shotgun sequence of Myxococcus fulvus NBRC 100333.</title>
        <authorList>
            <person name="Hosoyama A."/>
            <person name="Uohara A."/>
            <person name="Ohji S."/>
            <person name="Ichikawa N."/>
        </authorList>
    </citation>
    <scope>NUCLEOTIDE SEQUENCE [LARGE SCALE GENOMIC DNA]</scope>
    <source>
        <strain evidence="8 11">NBRC 100333</strain>
    </source>
</reference>
<dbReference type="InterPro" id="IPR036976">
    <property type="entry name" value="RimM_N_sf"/>
</dbReference>
<dbReference type="HAMAP" id="MF_00014">
    <property type="entry name" value="Ribosome_mat_RimM"/>
    <property type="match status" value="1"/>
</dbReference>
<dbReference type="InterPro" id="IPR002676">
    <property type="entry name" value="RimM_N"/>
</dbReference>
<dbReference type="EMBL" id="FOIB01000003">
    <property type="protein sequence ID" value="SET80852.1"/>
    <property type="molecule type" value="Genomic_DNA"/>
</dbReference>
<dbReference type="RefSeq" id="WP_046714045.1">
    <property type="nucleotide sequence ID" value="NZ_BJXR01000039.1"/>
</dbReference>
<feature type="domain" description="Ribosome maturation factor RimM PRC barrel" evidence="7">
    <location>
        <begin position="104"/>
        <end position="168"/>
    </location>
</feature>
<dbReference type="Pfam" id="PF01782">
    <property type="entry name" value="RimM"/>
    <property type="match status" value="1"/>
</dbReference>
<dbReference type="AlphaFoldDB" id="A0A511T8L9"/>
<evidence type="ECO:0000256" key="1">
    <source>
        <dbReference type="ARBA" id="ARBA00022490"/>
    </source>
</evidence>
<keyword evidence="4 5" id="KW-0143">Chaperone</keyword>
<dbReference type="EMBL" id="BJXR01000039">
    <property type="protein sequence ID" value="GEN10514.1"/>
    <property type="molecule type" value="Genomic_DNA"/>
</dbReference>
<dbReference type="Gene3D" id="2.30.30.240">
    <property type="entry name" value="PRC-barrel domain"/>
    <property type="match status" value="1"/>
</dbReference>
<dbReference type="PANTHER" id="PTHR33692:SF1">
    <property type="entry name" value="RIBOSOME MATURATION FACTOR RIMM"/>
    <property type="match status" value="1"/>
</dbReference>
<dbReference type="InterPro" id="IPR011961">
    <property type="entry name" value="RimM"/>
</dbReference>
<reference evidence="9 10" key="1">
    <citation type="submission" date="2016-10" db="EMBL/GenBank/DDBJ databases">
        <authorList>
            <person name="Varghese N."/>
            <person name="Submissions S."/>
        </authorList>
    </citation>
    <scope>NUCLEOTIDE SEQUENCE [LARGE SCALE GENOMIC DNA]</scope>
    <source>
        <strain evidence="9 10">DSM 16525</strain>
    </source>
</reference>
<evidence type="ECO:0000313" key="10">
    <source>
        <dbReference type="Proteomes" id="UP000183760"/>
    </source>
</evidence>
<gene>
    <name evidence="5 8" type="primary">rimM</name>
    <name evidence="8" type="ORF">MFU01_55510</name>
    <name evidence="9" type="ORF">SAMN05443572_103316</name>
</gene>
<comment type="similarity">
    <text evidence="5">Belongs to the RimM family.</text>
</comment>
<dbReference type="GO" id="GO:0006364">
    <property type="term" value="P:rRNA processing"/>
    <property type="evidence" value="ECO:0007669"/>
    <property type="project" value="UniProtKB-UniRule"/>
</dbReference>
<evidence type="ECO:0000259" key="7">
    <source>
        <dbReference type="Pfam" id="PF24986"/>
    </source>
</evidence>
<sequence length="187" mass="20422">MTQKPLLELGFISRAHGLRGELAVRPFDPGSQTLSTVDRVRIRTRAGVEKDLVLESLRPTPKEDIVAFEGVESRTEAEGLVGSTVFVFREDLEPPEEGEFFQGDLLGLSAVDEAGTPLGKVEEIWATGEVPNLVIRAAGRQELVVPFADEFVPTVDIAAQRIVIRPPEYVEVGRRDADKDAPDGSES</sequence>
<comment type="subcellular location">
    <subcellularLocation>
        <location evidence="5">Cytoplasm</location>
    </subcellularLocation>
</comment>
<keyword evidence="3 5" id="KW-0698">rRNA processing</keyword>
<dbReference type="InterPro" id="IPR009000">
    <property type="entry name" value="Transl_B-barrel_sf"/>
</dbReference>
<evidence type="ECO:0000259" key="6">
    <source>
        <dbReference type="Pfam" id="PF01782"/>
    </source>
</evidence>
<comment type="domain">
    <text evidence="5">The PRC barrel domain binds ribosomal protein uS19.</text>
</comment>
<keyword evidence="10" id="KW-1185">Reference proteome</keyword>
<protein>
    <recommendedName>
        <fullName evidence="5">Ribosome maturation factor RimM</fullName>
    </recommendedName>
</protein>
<comment type="subunit">
    <text evidence="5">Binds ribosomal protein uS19.</text>
</comment>
<evidence type="ECO:0000256" key="4">
    <source>
        <dbReference type="ARBA" id="ARBA00023186"/>
    </source>
</evidence>
<evidence type="ECO:0000256" key="5">
    <source>
        <dbReference type="HAMAP-Rule" id="MF_00014"/>
    </source>
</evidence>
<evidence type="ECO:0000256" key="2">
    <source>
        <dbReference type="ARBA" id="ARBA00022517"/>
    </source>
</evidence>
<dbReference type="SUPFAM" id="SSF50447">
    <property type="entry name" value="Translation proteins"/>
    <property type="match status" value="1"/>
</dbReference>
<dbReference type="Proteomes" id="UP000183760">
    <property type="component" value="Unassembled WGS sequence"/>
</dbReference>
<dbReference type="Gene3D" id="2.40.30.60">
    <property type="entry name" value="RimM"/>
    <property type="match status" value="1"/>
</dbReference>
<dbReference type="NCBIfam" id="TIGR02273">
    <property type="entry name" value="16S_RimM"/>
    <property type="match status" value="1"/>
</dbReference>
<dbReference type="PANTHER" id="PTHR33692">
    <property type="entry name" value="RIBOSOME MATURATION FACTOR RIMM"/>
    <property type="match status" value="1"/>
</dbReference>
<evidence type="ECO:0000256" key="3">
    <source>
        <dbReference type="ARBA" id="ARBA00022552"/>
    </source>
</evidence>
<name>A0A511T8L9_MYXFU</name>
<evidence type="ECO:0000313" key="11">
    <source>
        <dbReference type="Proteomes" id="UP000321514"/>
    </source>
</evidence>